<dbReference type="Pfam" id="PF13380">
    <property type="entry name" value="CoA_binding_2"/>
    <property type="match status" value="1"/>
</dbReference>
<dbReference type="KEGG" id="bcai:K788_0001689"/>
<dbReference type="InterPro" id="IPR032875">
    <property type="entry name" value="Succ_CoA_lig_flav_dom"/>
</dbReference>
<dbReference type="InterPro" id="IPR036291">
    <property type="entry name" value="NAD(P)-bd_dom_sf"/>
</dbReference>
<reference evidence="2 3" key="1">
    <citation type="journal article" date="2014" name="Genome Announc.">
        <title>Draft Genome Sequence of the Haloacid-Degrading Burkholderia caribensis Strain MBA4.</title>
        <authorList>
            <person name="Pan Y."/>
            <person name="Kong K.F."/>
            <person name="Tsang J.S."/>
        </authorList>
    </citation>
    <scope>NUCLEOTIDE SEQUENCE [LARGE SCALE GENOMIC DNA]</scope>
    <source>
        <strain evidence="2 3">MBA4</strain>
        <plasmid evidence="3">Plasmid</plasmid>
    </source>
</reference>
<dbReference type="EMBL" id="CP012748">
    <property type="protein sequence ID" value="ALL69952.1"/>
    <property type="molecule type" value="Genomic_DNA"/>
</dbReference>
<name>A0A0P0RML9_9BURK</name>
<feature type="domain" description="CoA-binding" evidence="1">
    <location>
        <begin position="31"/>
        <end position="126"/>
    </location>
</feature>
<dbReference type="SUPFAM" id="SSF51735">
    <property type="entry name" value="NAD(P)-binding Rossmann-fold domains"/>
    <property type="match status" value="1"/>
</dbReference>
<evidence type="ECO:0000313" key="3">
    <source>
        <dbReference type="Proteomes" id="UP000019146"/>
    </source>
</evidence>
<dbReference type="InterPro" id="IPR016102">
    <property type="entry name" value="Succinyl-CoA_synth-like"/>
</dbReference>
<dbReference type="InterPro" id="IPR013815">
    <property type="entry name" value="ATP_grasp_subdomain_1"/>
</dbReference>
<dbReference type="SUPFAM" id="SSF52210">
    <property type="entry name" value="Succinyl-CoA synthetase domains"/>
    <property type="match status" value="2"/>
</dbReference>
<evidence type="ECO:0000313" key="2">
    <source>
        <dbReference type="EMBL" id="ALL69952.1"/>
    </source>
</evidence>
<dbReference type="SMART" id="SM00881">
    <property type="entry name" value="CoA_binding"/>
    <property type="match status" value="1"/>
</dbReference>
<dbReference type="GO" id="GO:0005524">
    <property type="term" value="F:ATP binding"/>
    <property type="evidence" value="ECO:0007669"/>
    <property type="project" value="InterPro"/>
</dbReference>
<dbReference type="Gene3D" id="3.30.1490.20">
    <property type="entry name" value="ATP-grasp fold, A domain"/>
    <property type="match status" value="1"/>
</dbReference>
<dbReference type="SUPFAM" id="SSF56059">
    <property type="entry name" value="Glutathione synthetase ATP-binding domain-like"/>
    <property type="match status" value="1"/>
</dbReference>
<sequence length="712" mass="74465">MHVAFDHAFLIDEDNMLKRRNDILHAPVSALWNPEAVAVIGASDNPNKVGGRAIHYMQRYGYQGRILPVNPQRAEVQGLTCYASLADLPEVPETAIIAVAGDAASEAIRACADMGISTAIVMASGFAETGVQGRALQDEVVRHARAAGMRIVGPNAQGIASFASGAVLNFSTMFMEVEPMDGPIAIVSQSGAASVMPYVLLRERGLGVRYLAATGNDADLGAAELALSVATDESIRLILVYVESLSQPAMLAQAARIARARGARVVLLKGGSSDLGAAAAMSHTGALAGQDAALDAFLERHGILRARDVHELVNAAALFVQGLPVREGRAVVMSHSGAVGVLCADAAERVGLPLASLSDSTVEALARILPGFATAGNPLDLTASLLGNGAMFSQVLDVLGDDRQADMFVIGVPVAGPGYDVPDLARTAARFMASHRRPLVVTAPQRSVRAAFEACGVPVYISETDAIHALWQYAHSDAMHCADDVPLPPEQTSVPHGLLDEAASLSLLGRYGVPVVTHAVCTDVEEAASIAQTFGEKVVVKGCAAEIPHKSEHGLVHIGVSDARRAAENCLARLASLGVKEPRVVVARMERGLHEFMLGVTVDAVLGPVVVIGEGGTLVEVRGDVVSLLAPFSVDDALAALRRLRIAPLIDGYRGQPALDADALAQAAVALGRFAIAHRTSLVSVDMNPVMVMERGQGVVVVDAVIEFKEQA</sequence>
<dbReference type="PANTHER" id="PTHR42793:SF4">
    <property type="entry name" value="BLL6376 PROTEIN"/>
    <property type="match status" value="1"/>
</dbReference>
<keyword evidence="2" id="KW-0614">Plasmid</keyword>
<organism evidence="2 3">
    <name type="scientific">Paraburkholderia caribensis MBA4</name>
    <dbReference type="NCBI Taxonomy" id="1323664"/>
    <lineage>
        <taxon>Bacteria</taxon>
        <taxon>Pseudomonadati</taxon>
        <taxon>Pseudomonadota</taxon>
        <taxon>Betaproteobacteria</taxon>
        <taxon>Burkholderiales</taxon>
        <taxon>Burkholderiaceae</taxon>
        <taxon>Paraburkholderia</taxon>
    </lineage>
</organism>
<dbReference type="Gene3D" id="3.40.50.720">
    <property type="entry name" value="NAD(P)-binding Rossmann-like Domain"/>
    <property type="match status" value="1"/>
</dbReference>
<dbReference type="Pfam" id="PF13607">
    <property type="entry name" value="Succ_CoA_lig"/>
    <property type="match status" value="1"/>
</dbReference>
<dbReference type="InterPro" id="IPR003781">
    <property type="entry name" value="CoA-bd"/>
</dbReference>
<protein>
    <submittedName>
        <fullName evidence="2">Putative acetyl-CoA synthetase (ADP-forming) alpha and beta chains protein</fullName>
    </submittedName>
</protein>
<dbReference type="Gene3D" id="3.40.50.261">
    <property type="entry name" value="Succinyl-CoA synthetase domains"/>
    <property type="match status" value="2"/>
</dbReference>
<accession>A0A0P0RML9</accession>
<dbReference type="AlphaFoldDB" id="A0A0P0RML9"/>
<dbReference type="PANTHER" id="PTHR42793">
    <property type="entry name" value="COA BINDING DOMAIN CONTAINING PROTEIN"/>
    <property type="match status" value="1"/>
</dbReference>
<gene>
    <name evidence="2" type="ORF">K788_0001689</name>
</gene>
<evidence type="ECO:0000259" key="1">
    <source>
        <dbReference type="SMART" id="SM00881"/>
    </source>
</evidence>
<proteinExistence type="predicted"/>
<dbReference type="Proteomes" id="UP000019146">
    <property type="component" value="Plasmid unnamed"/>
</dbReference>
<dbReference type="Gene3D" id="3.30.470.20">
    <property type="entry name" value="ATP-grasp fold, B domain"/>
    <property type="match status" value="1"/>
</dbReference>
<dbReference type="Pfam" id="PF13549">
    <property type="entry name" value="ATP-grasp_5"/>
    <property type="match status" value="1"/>
</dbReference>
<geneLocation type="plasmid" evidence="3"/>